<sequence length="92" mass="10406">MTRLAERMLWSQSRLSHHLTRMQGRGLVVKEDCPDDARGAEVVLTDAGFDAIRRAAPLHVASVREHLIDVLTRDQLEVLGDLTHAVVERLQR</sequence>
<dbReference type="Proteomes" id="UP001596512">
    <property type="component" value="Unassembled WGS sequence"/>
</dbReference>
<gene>
    <name evidence="2" type="ORF">ACFQV2_18210</name>
</gene>
<name>A0ABW2TN06_9PSEU</name>
<evidence type="ECO:0000259" key="1">
    <source>
        <dbReference type="PROSITE" id="PS50995"/>
    </source>
</evidence>
<dbReference type="InterPro" id="IPR000835">
    <property type="entry name" value="HTH_MarR-typ"/>
</dbReference>
<dbReference type="PANTHER" id="PTHR33164:SF99">
    <property type="entry name" value="MARR FAMILY REGULATORY PROTEIN"/>
    <property type="match status" value="1"/>
</dbReference>
<dbReference type="EMBL" id="JBHTEY010000004">
    <property type="protein sequence ID" value="MFC7615155.1"/>
    <property type="molecule type" value="Genomic_DNA"/>
</dbReference>
<dbReference type="InterPro" id="IPR039422">
    <property type="entry name" value="MarR/SlyA-like"/>
</dbReference>
<evidence type="ECO:0000313" key="2">
    <source>
        <dbReference type="EMBL" id="MFC7615155.1"/>
    </source>
</evidence>
<dbReference type="PANTHER" id="PTHR33164">
    <property type="entry name" value="TRANSCRIPTIONAL REGULATOR, MARR FAMILY"/>
    <property type="match status" value="1"/>
</dbReference>
<dbReference type="Gene3D" id="1.10.10.10">
    <property type="entry name" value="Winged helix-like DNA-binding domain superfamily/Winged helix DNA-binding domain"/>
    <property type="match status" value="1"/>
</dbReference>
<evidence type="ECO:0000313" key="3">
    <source>
        <dbReference type="Proteomes" id="UP001596512"/>
    </source>
</evidence>
<dbReference type="InterPro" id="IPR036390">
    <property type="entry name" value="WH_DNA-bd_sf"/>
</dbReference>
<accession>A0ABW2TN06</accession>
<dbReference type="SUPFAM" id="SSF46785">
    <property type="entry name" value="Winged helix' DNA-binding domain"/>
    <property type="match status" value="1"/>
</dbReference>
<reference evidence="3" key="1">
    <citation type="journal article" date="2019" name="Int. J. Syst. Evol. Microbiol.">
        <title>The Global Catalogue of Microorganisms (GCM) 10K type strain sequencing project: providing services to taxonomists for standard genome sequencing and annotation.</title>
        <authorList>
            <consortium name="The Broad Institute Genomics Platform"/>
            <consortium name="The Broad Institute Genome Sequencing Center for Infectious Disease"/>
            <person name="Wu L."/>
            <person name="Ma J."/>
        </authorList>
    </citation>
    <scope>NUCLEOTIDE SEQUENCE [LARGE SCALE GENOMIC DNA]</scope>
    <source>
        <strain evidence="3">JCM 17695</strain>
    </source>
</reference>
<organism evidence="2 3">
    <name type="scientific">Actinokineospora soli</name>
    <dbReference type="NCBI Taxonomy" id="1048753"/>
    <lineage>
        <taxon>Bacteria</taxon>
        <taxon>Bacillati</taxon>
        <taxon>Actinomycetota</taxon>
        <taxon>Actinomycetes</taxon>
        <taxon>Pseudonocardiales</taxon>
        <taxon>Pseudonocardiaceae</taxon>
        <taxon>Actinokineospora</taxon>
    </lineage>
</organism>
<dbReference type="PROSITE" id="PS50995">
    <property type="entry name" value="HTH_MARR_2"/>
    <property type="match status" value="1"/>
</dbReference>
<comment type="caution">
    <text evidence="2">The sequence shown here is derived from an EMBL/GenBank/DDBJ whole genome shotgun (WGS) entry which is preliminary data.</text>
</comment>
<feature type="domain" description="HTH marR-type" evidence="1">
    <location>
        <begin position="1"/>
        <end position="88"/>
    </location>
</feature>
<dbReference type="InterPro" id="IPR036388">
    <property type="entry name" value="WH-like_DNA-bd_sf"/>
</dbReference>
<protein>
    <submittedName>
        <fullName evidence="2">MarR family winged helix-turn-helix transcriptional regulator</fullName>
    </submittedName>
</protein>
<keyword evidence="3" id="KW-1185">Reference proteome</keyword>
<proteinExistence type="predicted"/>